<evidence type="ECO:0000313" key="2">
    <source>
        <dbReference type="EMBL" id="KAK1128563.1"/>
    </source>
</evidence>
<keyword evidence="3" id="KW-1185">Reference proteome</keyword>
<evidence type="ECO:0000313" key="3">
    <source>
        <dbReference type="Proteomes" id="UP001177670"/>
    </source>
</evidence>
<accession>A0AA40KQ25</accession>
<dbReference type="Proteomes" id="UP001177670">
    <property type="component" value="Unassembled WGS sequence"/>
</dbReference>
<proteinExistence type="predicted"/>
<feature type="region of interest" description="Disordered" evidence="1">
    <location>
        <begin position="34"/>
        <end position="56"/>
    </location>
</feature>
<name>A0AA40KQ25_9HYME</name>
<evidence type="ECO:0000256" key="1">
    <source>
        <dbReference type="SAM" id="MobiDB-lite"/>
    </source>
</evidence>
<dbReference type="AlphaFoldDB" id="A0AA40KQ25"/>
<organism evidence="2 3">
    <name type="scientific">Melipona bicolor</name>
    <dbReference type="NCBI Taxonomy" id="60889"/>
    <lineage>
        <taxon>Eukaryota</taxon>
        <taxon>Metazoa</taxon>
        <taxon>Ecdysozoa</taxon>
        <taxon>Arthropoda</taxon>
        <taxon>Hexapoda</taxon>
        <taxon>Insecta</taxon>
        <taxon>Pterygota</taxon>
        <taxon>Neoptera</taxon>
        <taxon>Endopterygota</taxon>
        <taxon>Hymenoptera</taxon>
        <taxon>Apocrita</taxon>
        <taxon>Aculeata</taxon>
        <taxon>Apoidea</taxon>
        <taxon>Anthophila</taxon>
        <taxon>Apidae</taxon>
        <taxon>Melipona</taxon>
    </lineage>
</organism>
<feature type="non-terminal residue" evidence="2">
    <location>
        <position position="1"/>
    </location>
</feature>
<dbReference type="EMBL" id="JAHYIQ010000010">
    <property type="protein sequence ID" value="KAK1128563.1"/>
    <property type="molecule type" value="Genomic_DNA"/>
</dbReference>
<sequence>DRQNLAKSNFLTFSAIKISLLLIPEGILISSQFEQTPRTKRGSTKTISPPKQSPEPVKQLASVILANLPSRTTSRLTRNQIIDPGSVPP</sequence>
<protein>
    <submittedName>
        <fullName evidence="2">Uncharacterized protein</fullName>
    </submittedName>
</protein>
<comment type="caution">
    <text evidence="2">The sequence shown here is derived from an EMBL/GenBank/DDBJ whole genome shotgun (WGS) entry which is preliminary data.</text>
</comment>
<gene>
    <name evidence="2" type="ORF">K0M31_003021</name>
</gene>
<reference evidence="2" key="1">
    <citation type="submission" date="2021-10" db="EMBL/GenBank/DDBJ databases">
        <title>Melipona bicolor Genome sequencing and assembly.</title>
        <authorList>
            <person name="Araujo N.S."/>
            <person name="Arias M.C."/>
        </authorList>
    </citation>
    <scope>NUCLEOTIDE SEQUENCE</scope>
    <source>
        <strain evidence="2">USP_2M_L1-L4_2017</strain>
        <tissue evidence="2">Whole body</tissue>
    </source>
</reference>